<accession>A0A402D201</accession>
<proteinExistence type="predicted"/>
<dbReference type="Proteomes" id="UP000287394">
    <property type="component" value="Chromosome"/>
</dbReference>
<sequence length="312" mass="34383">MTTVVSPPASLKRSLAIPNTNDGSAAAPALRIGMNSGTTWRLPDFSAAPRGTEAEVLRGIRDAGFASFQGGNPDITRSAGLVPTGGGRVNAVGEAGPLARSLREQGCDCATLHVGWGFEDDDQIDRIVEDILAASVQEQFPLYIETHRATITQDLWRTVKLVERFPEIRFNGDFSHWYTGLEMVYGDFEKKLEFIAPVFARVRFLHGRIGNPGCMQVAVHGANDPAPYVAHFREMWTRSMMGFLRGAAPGDYLTFAPELLIPDVYYARTFPNASGQLVEECDRWEQGLIYAQIAKECWAAAQQRLESETAQI</sequence>
<dbReference type="KEGG" id="ccot:CCAX7_21850"/>
<dbReference type="Gene3D" id="3.20.20.150">
    <property type="entry name" value="Divalent-metal-dependent TIM barrel enzymes"/>
    <property type="match status" value="1"/>
</dbReference>
<dbReference type="OrthoDB" id="2555274at2"/>
<dbReference type="InterPro" id="IPR036237">
    <property type="entry name" value="Xyl_isomerase-like_sf"/>
</dbReference>
<evidence type="ECO:0000313" key="2">
    <source>
        <dbReference type="Proteomes" id="UP000287394"/>
    </source>
</evidence>
<dbReference type="RefSeq" id="WP_119323586.1">
    <property type="nucleotide sequence ID" value="NZ_AP025739.1"/>
</dbReference>
<evidence type="ECO:0000313" key="1">
    <source>
        <dbReference type="EMBL" id="BDI30134.1"/>
    </source>
</evidence>
<dbReference type="SUPFAM" id="SSF51658">
    <property type="entry name" value="Xylose isomerase-like"/>
    <property type="match status" value="1"/>
</dbReference>
<dbReference type="EMBL" id="AP025739">
    <property type="protein sequence ID" value="BDI30134.1"/>
    <property type="molecule type" value="Genomic_DNA"/>
</dbReference>
<protein>
    <submittedName>
        <fullName evidence="1">Uncharacterized protein</fullName>
    </submittedName>
</protein>
<keyword evidence="2" id="KW-1185">Reference proteome</keyword>
<gene>
    <name evidence="1" type="ORF">CCAX7_21850</name>
</gene>
<reference evidence="1 2" key="1">
    <citation type="journal article" date="2019" name="Int. J. Syst. Evol. Microbiol.">
        <title>Capsulimonas corticalis gen. nov., sp. nov., an aerobic capsulated bacterium, of a novel bacterial order, Capsulimonadales ord. nov., of the class Armatimonadia of the phylum Armatimonadetes.</title>
        <authorList>
            <person name="Li J."/>
            <person name="Kudo C."/>
            <person name="Tonouchi A."/>
        </authorList>
    </citation>
    <scope>NUCLEOTIDE SEQUENCE [LARGE SCALE GENOMIC DNA]</scope>
    <source>
        <strain evidence="1 2">AX-7</strain>
    </source>
</reference>
<organism evidence="1 2">
    <name type="scientific">Capsulimonas corticalis</name>
    <dbReference type="NCBI Taxonomy" id="2219043"/>
    <lineage>
        <taxon>Bacteria</taxon>
        <taxon>Bacillati</taxon>
        <taxon>Armatimonadota</taxon>
        <taxon>Armatimonadia</taxon>
        <taxon>Capsulimonadales</taxon>
        <taxon>Capsulimonadaceae</taxon>
        <taxon>Capsulimonas</taxon>
    </lineage>
</organism>
<name>A0A402D201_9BACT</name>
<dbReference type="AlphaFoldDB" id="A0A402D201"/>